<dbReference type="OrthoDB" id="540197at2"/>
<proteinExistence type="predicted"/>
<dbReference type="InterPro" id="IPR016123">
    <property type="entry name" value="Mog1/PsbP_a/b/a-sand"/>
</dbReference>
<name>A0A139X4M7_9CYAN</name>
<dbReference type="GO" id="GO:0009654">
    <property type="term" value="C:photosystem II oxygen evolving complex"/>
    <property type="evidence" value="ECO:0007669"/>
    <property type="project" value="InterPro"/>
</dbReference>
<organism evidence="3 4">
    <name type="scientific">Scytonema hofmannii PCC 7110</name>
    <dbReference type="NCBI Taxonomy" id="128403"/>
    <lineage>
        <taxon>Bacteria</taxon>
        <taxon>Bacillati</taxon>
        <taxon>Cyanobacteriota</taxon>
        <taxon>Cyanophyceae</taxon>
        <taxon>Nostocales</taxon>
        <taxon>Scytonemataceae</taxon>
        <taxon>Scytonema</taxon>
    </lineage>
</organism>
<dbReference type="STRING" id="128403.WA1_30320"/>
<feature type="chain" id="PRO_5007300550" evidence="1">
    <location>
        <begin position="26"/>
        <end position="181"/>
    </location>
</feature>
<evidence type="ECO:0000313" key="4">
    <source>
        <dbReference type="Proteomes" id="UP000076925"/>
    </source>
</evidence>
<dbReference type="Gene3D" id="3.40.1000.10">
    <property type="entry name" value="Mog1/PsbP, alpha/beta/alpha sandwich"/>
    <property type="match status" value="1"/>
</dbReference>
<dbReference type="GO" id="GO:0019898">
    <property type="term" value="C:extrinsic component of membrane"/>
    <property type="evidence" value="ECO:0007669"/>
    <property type="project" value="InterPro"/>
</dbReference>
<dbReference type="GO" id="GO:0005509">
    <property type="term" value="F:calcium ion binding"/>
    <property type="evidence" value="ECO:0007669"/>
    <property type="project" value="InterPro"/>
</dbReference>
<dbReference type="PANTHER" id="PTHR31407">
    <property type="match status" value="1"/>
</dbReference>
<evidence type="ECO:0000259" key="2">
    <source>
        <dbReference type="Pfam" id="PF01789"/>
    </source>
</evidence>
<dbReference type="RefSeq" id="WP_017740576.1">
    <property type="nucleotide sequence ID" value="NZ_KQ976354.1"/>
</dbReference>
<reference evidence="3 4" key="1">
    <citation type="journal article" date="2013" name="Genome Biol. Evol.">
        <title>Genomes of Stigonematalean cyanobacteria (subsection V) and the evolution of oxygenic photosynthesis from prokaryotes to plastids.</title>
        <authorList>
            <person name="Dagan T."/>
            <person name="Roettger M."/>
            <person name="Stucken K."/>
            <person name="Landan G."/>
            <person name="Koch R."/>
            <person name="Major P."/>
            <person name="Gould S.B."/>
            <person name="Goremykin V.V."/>
            <person name="Rippka R."/>
            <person name="Tandeau de Marsac N."/>
            <person name="Gugger M."/>
            <person name="Lockhart P.J."/>
            <person name="Allen J.F."/>
            <person name="Brune I."/>
            <person name="Maus I."/>
            <person name="Puhler A."/>
            <person name="Martin W.F."/>
        </authorList>
    </citation>
    <scope>NUCLEOTIDE SEQUENCE [LARGE SCALE GENOMIC DNA]</scope>
    <source>
        <strain evidence="3 4">PCC 7110</strain>
    </source>
</reference>
<keyword evidence="1" id="KW-0732">Signal</keyword>
<dbReference type="GO" id="GO:0015979">
    <property type="term" value="P:photosynthesis"/>
    <property type="evidence" value="ECO:0007669"/>
    <property type="project" value="InterPro"/>
</dbReference>
<feature type="signal peptide" evidence="1">
    <location>
        <begin position="1"/>
        <end position="25"/>
    </location>
</feature>
<dbReference type="Pfam" id="PF01789">
    <property type="entry name" value="PsbP"/>
    <property type="match status" value="1"/>
</dbReference>
<dbReference type="Proteomes" id="UP000076925">
    <property type="component" value="Unassembled WGS sequence"/>
</dbReference>
<feature type="domain" description="PsbP C-terminal" evidence="2">
    <location>
        <begin position="26"/>
        <end position="180"/>
    </location>
</feature>
<evidence type="ECO:0000256" key="1">
    <source>
        <dbReference type="SAM" id="SignalP"/>
    </source>
</evidence>
<evidence type="ECO:0000313" key="3">
    <source>
        <dbReference type="EMBL" id="KYC39638.1"/>
    </source>
</evidence>
<keyword evidence="4" id="KW-1185">Reference proteome</keyword>
<protein>
    <submittedName>
        <fullName evidence="3">Photosystem II oxygen evolving complex protein PsbP</fullName>
    </submittedName>
</protein>
<sequence length="181" mass="20348">MWKRIAFIMLLVFSFSLSHSDVAIASGLKSYVDTTDGYEFLYPNGWVQVKVANGPDVVFHDIIETSENVSVVISPVSEGKTLKELGTPGEVGYKLGKNALAPEGSGREAELVNAQEREYNGKTYYKLEYLVKFPGNQQRHNLSNIAVSRGKLFTFNASVPEKRWRRVQKFIEEAVNSFSVY</sequence>
<dbReference type="InterPro" id="IPR002683">
    <property type="entry name" value="PsbP_C"/>
</dbReference>
<accession>A0A139X4M7</accession>
<gene>
    <name evidence="3" type="ORF">WA1_30320</name>
</gene>
<comment type="caution">
    <text evidence="3">The sequence shown here is derived from an EMBL/GenBank/DDBJ whole genome shotgun (WGS) entry which is preliminary data.</text>
</comment>
<dbReference type="SUPFAM" id="SSF55724">
    <property type="entry name" value="Mog1p/PsbP-like"/>
    <property type="match status" value="1"/>
</dbReference>
<dbReference type="NCBIfam" id="NF040946">
    <property type="entry name" value="PSII_PsbP"/>
    <property type="match status" value="1"/>
</dbReference>
<dbReference type="EMBL" id="ANNX02000033">
    <property type="protein sequence ID" value="KYC39638.1"/>
    <property type="molecule type" value="Genomic_DNA"/>
</dbReference>
<dbReference type="AlphaFoldDB" id="A0A139X4M7"/>
<dbReference type="PANTHER" id="PTHR31407:SF16">
    <property type="entry name" value="PSBP DOMAIN-CONTAINING PROTEIN 7, CHLOROPLASTIC"/>
    <property type="match status" value="1"/>
</dbReference>